<keyword evidence="3" id="KW-1185">Reference proteome</keyword>
<evidence type="ECO:0000313" key="3">
    <source>
        <dbReference type="Proteomes" id="UP000703295"/>
    </source>
</evidence>
<feature type="transmembrane region" description="Helical" evidence="1">
    <location>
        <begin position="47"/>
        <end position="71"/>
    </location>
</feature>
<protein>
    <recommendedName>
        <fullName evidence="4">Transmembrane protein</fullName>
    </recommendedName>
</protein>
<dbReference type="RefSeq" id="WP_204474984.1">
    <property type="nucleotide sequence ID" value="NZ_JACJJW010000007.1"/>
</dbReference>
<sequence length="119" mass="14023">MNTNDKGLKKALSQQPDYRLPSNFSYRMIQKIHQETLLREKRQEKRLFILMLVTTFLAVGGCLGFLCWQYGNKLLSLLHTLQEGSPSLQTCLFYLPILCALFLLFLFNRWLRRKLISHT</sequence>
<gene>
    <name evidence="2" type="ORF">H6A31_04125</name>
</gene>
<dbReference type="Proteomes" id="UP000703295">
    <property type="component" value="Unassembled WGS sequence"/>
</dbReference>
<accession>A0ABS2EU29</accession>
<comment type="caution">
    <text evidence="2">The sequence shown here is derived from an EMBL/GenBank/DDBJ whole genome shotgun (WGS) entry which is preliminary data.</text>
</comment>
<evidence type="ECO:0000256" key="1">
    <source>
        <dbReference type="SAM" id="Phobius"/>
    </source>
</evidence>
<keyword evidence="1" id="KW-0812">Transmembrane</keyword>
<feature type="transmembrane region" description="Helical" evidence="1">
    <location>
        <begin position="91"/>
        <end position="111"/>
    </location>
</feature>
<evidence type="ECO:0000313" key="2">
    <source>
        <dbReference type="EMBL" id="MBM6757883.1"/>
    </source>
</evidence>
<keyword evidence="1" id="KW-1133">Transmembrane helix</keyword>
<keyword evidence="1" id="KW-0472">Membrane</keyword>
<proteinExistence type="predicted"/>
<name>A0ABS2EU29_9BACE</name>
<reference evidence="2 3" key="1">
    <citation type="journal article" date="2021" name="Sci. Rep.">
        <title>The distribution of antibiotic resistance genes in chicken gut microbiota commensals.</title>
        <authorList>
            <person name="Juricova H."/>
            <person name="Matiasovicova J."/>
            <person name="Kubasova T."/>
            <person name="Cejkova D."/>
            <person name="Rychlik I."/>
        </authorList>
    </citation>
    <scope>NUCLEOTIDE SEQUENCE [LARGE SCALE GENOMIC DNA]</scope>
    <source>
        <strain evidence="2 3">An801</strain>
    </source>
</reference>
<dbReference type="EMBL" id="JACJJW010000007">
    <property type="protein sequence ID" value="MBM6757883.1"/>
    <property type="molecule type" value="Genomic_DNA"/>
</dbReference>
<evidence type="ECO:0008006" key="4">
    <source>
        <dbReference type="Google" id="ProtNLM"/>
    </source>
</evidence>
<organism evidence="2 3">
    <name type="scientific">Bacteroides mediterraneensis</name>
    <dbReference type="NCBI Taxonomy" id="1841856"/>
    <lineage>
        <taxon>Bacteria</taxon>
        <taxon>Pseudomonadati</taxon>
        <taxon>Bacteroidota</taxon>
        <taxon>Bacteroidia</taxon>
        <taxon>Bacteroidales</taxon>
        <taxon>Bacteroidaceae</taxon>
        <taxon>Bacteroides</taxon>
    </lineage>
</organism>